<evidence type="ECO:0000256" key="3">
    <source>
        <dbReference type="ARBA" id="ARBA00023163"/>
    </source>
</evidence>
<evidence type="ECO:0000313" key="7">
    <source>
        <dbReference type="Proteomes" id="UP001180845"/>
    </source>
</evidence>
<gene>
    <name evidence="6" type="ORF">JOF55_004282</name>
</gene>
<dbReference type="GO" id="GO:0043200">
    <property type="term" value="P:response to amino acid"/>
    <property type="evidence" value="ECO:0007669"/>
    <property type="project" value="TreeGrafter"/>
</dbReference>
<dbReference type="Gene3D" id="1.10.10.10">
    <property type="entry name" value="Winged helix-like DNA-binding domain superfamily/Winged helix DNA-binding domain"/>
    <property type="match status" value="2"/>
</dbReference>
<dbReference type="RefSeq" id="WP_310277299.1">
    <property type="nucleotide sequence ID" value="NZ_JAVDXW010000001.1"/>
</dbReference>
<dbReference type="Pfam" id="PF01037">
    <property type="entry name" value="AsnC_trans_reg"/>
    <property type="match status" value="1"/>
</dbReference>
<dbReference type="PRINTS" id="PR00033">
    <property type="entry name" value="HTHASNC"/>
</dbReference>
<keyword evidence="1" id="KW-0805">Transcription regulation</keyword>
<evidence type="ECO:0000256" key="2">
    <source>
        <dbReference type="ARBA" id="ARBA00023125"/>
    </source>
</evidence>
<sequence length="354" mass="39240">MSFSAVTSPDSGARIDRLQDSAVLGETDLALIEALQVRPRAPWTRIAPALGLDATTAARRWHRLTDNGLAWLTAYPAPPVSTVGYVDVSCRPDALENLTERLRTWPCVFSIDRTTGEHQLVLSVVAPNLPALDAFLSEGLARLDGVRSVRLGIGTRFYREGSDWLVRALDQQQRSALVDNPARGSPSRPAQLRESDRALLLALSADARRSCADLAQDSGLSETTVRRRLSRMIRNRELYFRCDLAQRLAGWHVIATYRMDAPADRLSEVGQFMAALPETRLCAAVTGECNLLLSAWLRSSTECASLEERLLRRFPELDVTERNVTLHTVKRMGRLLNTDGVTVGHVPIGFRQSE</sequence>
<dbReference type="PANTHER" id="PTHR30154">
    <property type="entry name" value="LEUCINE-RESPONSIVE REGULATORY PROTEIN"/>
    <property type="match status" value="1"/>
</dbReference>
<dbReference type="InterPro" id="IPR011008">
    <property type="entry name" value="Dimeric_a/b-barrel"/>
</dbReference>
<reference evidence="6" key="1">
    <citation type="submission" date="2023-07" db="EMBL/GenBank/DDBJ databases">
        <title>Sequencing the genomes of 1000 actinobacteria strains.</title>
        <authorList>
            <person name="Klenk H.-P."/>
        </authorList>
    </citation>
    <scope>NUCLEOTIDE SEQUENCE</scope>
    <source>
        <strain evidence="6">DSM 45977</strain>
    </source>
</reference>
<accession>A0AAE3ZFP1</accession>
<feature type="domain" description="HTH asnC-type" evidence="5">
    <location>
        <begin position="195"/>
        <end position="232"/>
    </location>
</feature>
<feature type="domain" description="HTH asnC-type" evidence="5">
    <location>
        <begin position="26"/>
        <end position="64"/>
    </location>
</feature>
<dbReference type="EMBL" id="JAVDXW010000001">
    <property type="protein sequence ID" value="MDR7304101.1"/>
    <property type="molecule type" value="Genomic_DNA"/>
</dbReference>
<name>A0AAE3ZFP1_9ACTN</name>
<protein>
    <submittedName>
        <fullName evidence="6">DNA-binding Lrp family transcriptional regulator</fullName>
    </submittedName>
</protein>
<dbReference type="GO" id="GO:0043565">
    <property type="term" value="F:sequence-specific DNA binding"/>
    <property type="evidence" value="ECO:0007669"/>
    <property type="project" value="InterPro"/>
</dbReference>
<dbReference type="InterPro" id="IPR019888">
    <property type="entry name" value="Tscrpt_reg_AsnC-like"/>
</dbReference>
<organism evidence="6 7">
    <name type="scientific">Haloactinomyces albus</name>
    <dbReference type="NCBI Taxonomy" id="1352928"/>
    <lineage>
        <taxon>Bacteria</taxon>
        <taxon>Bacillati</taxon>
        <taxon>Actinomycetota</taxon>
        <taxon>Actinomycetes</taxon>
        <taxon>Actinopolysporales</taxon>
        <taxon>Actinopolysporaceae</taxon>
        <taxon>Haloactinomyces</taxon>
    </lineage>
</organism>
<dbReference type="AlphaFoldDB" id="A0AAE3ZFP1"/>
<keyword evidence="3" id="KW-0804">Transcription</keyword>
<comment type="caution">
    <text evidence="6">The sequence shown here is derived from an EMBL/GenBank/DDBJ whole genome shotgun (WGS) entry which is preliminary data.</text>
</comment>
<feature type="domain" description="Transcription regulator AsnC/Lrp ligand binding" evidence="4">
    <location>
        <begin position="86"/>
        <end position="150"/>
    </location>
</feature>
<evidence type="ECO:0000313" key="6">
    <source>
        <dbReference type="EMBL" id="MDR7304101.1"/>
    </source>
</evidence>
<evidence type="ECO:0000259" key="4">
    <source>
        <dbReference type="Pfam" id="PF01037"/>
    </source>
</evidence>
<dbReference type="PANTHER" id="PTHR30154:SF34">
    <property type="entry name" value="TRANSCRIPTIONAL REGULATOR AZLB"/>
    <property type="match status" value="1"/>
</dbReference>
<evidence type="ECO:0000256" key="1">
    <source>
        <dbReference type="ARBA" id="ARBA00023015"/>
    </source>
</evidence>
<dbReference type="GO" id="GO:0005829">
    <property type="term" value="C:cytosol"/>
    <property type="evidence" value="ECO:0007669"/>
    <property type="project" value="TreeGrafter"/>
</dbReference>
<dbReference type="InterPro" id="IPR036388">
    <property type="entry name" value="WH-like_DNA-bd_sf"/>
</dbReference>
<evidence type="ECO:0000259" key="5">
    <source>
        <dbReference type="Pfam" id="PF13404"/>
    </source>
</evidence>
<dbReference type="Pfam" id="PF13404">
    <property type="entry name" value="HTH_AsnC-type"/>
    <property type="match status" value="2"/>
</dbReference>
<dbReference type="InterPro" id="IPR036390">
    <property type="entry name" value="WH_DNA-bd_sf"/>
</dbReference>
<dbReference type="SMART" id="SM00344">
    <property type="entry name" value="HTH_ASNC"/>
    <property type="match status" value="2"/>
</dbReference>
<dbReference type="SUPFAM" id="SSF54909">
    <property type="entry name" value="Dimeric alpha+beta barrel"/>
    <property type="match status" value="2"/>
</dbReference>
<dbReference type="InterPro" id="IPR000485">
    <property type="entry name" value="AsnC-type_HTH_dom"/>
</dbReference>
<dbReference type="Proteomes" id="UP001180845">
    <property type="component" value="Unassembled WGS sequence"/>
</dbReference>
<keyword evidence="7" id="KW-1185">Reference proteome</keyword>
<proteinExistence type="predicted"/>
<keyword evidence="2 6" id="KW-0238">DNA-binding</keyword>
<dbReference type="SUPFAM" id="SSF46785">
    <property type="entry name" value="Winged helix' DNA-binding domain"/>
    <property type="match status" value="1"/>
</dbReference>
<dbReference type="Gene3D" id="3.30.70.920">
    <property type="match status" value="2"/>
</dbReference>
<dbReference type="InterPro" id="IPR019887">
    <property type="entry name" value="Tscrpt_reg_AsnC/Lrp_C"/>
</dbReference>